<keyword evidence="2 9" id="KW-0813">Transport</keyword>
<comment type="subcellular location">
    <subcellularLocation>
        <location evidence="1 9">Cell membrane</location>
        <topology evidence="1 9">Multi-pass membrane protein</topology>
    </subcellularLocation>
</comment>
<evidence type="ECO:0000313" key="12">
    <source>
        <dbReference type="Proteomes" id="UP000587524"/>
    </source>
</evidence>
<dbReference type="InterPro" id="IPR050366">
    <property type="entry name" value="BP-dependent_transpt_permease"/>
</dbReference>
<evidence type="ECO:0000313" key="11">
    <source>
        <dbReference type="EMBL" id="MBA9019850.1"/>
    </source>
</evidence>
<gene>
    <name evidence="11" type="ORF">HNQ97_001845</name>
</gene>
<dbReference type="EMBL" id="JACJHZ010000007">
    <property type="protein sequence ID" value="MBA9019850.1"/>
    <property type="molecule type" value="Genomic_DNA"/>
</dbReference>
<feature type="transmembrane region" description="Helical" evidence="9">
    <location>
        <begin position="252"/>
        <end position="271"/>
    </location>
</feature>
<proteinExistence type="inferred from homology"/>
<keyword evidence="5" id="KW-0571">Peptide transport</keyword>
<organism evidence="11 12">
    <name type="scientific">Aminobacter ciceronei</name>
    <dbReference type="NCBI Taxonomy" id="150723"/>
    <lineage>
        <taxon>Bacteria</taxon>
        <taxon>Pseudomonadati</taxon>
        <taxon>Pseudomonadota</taxon>
        <taxon>Alphaproteobacteria</taxon>
        <taxon>Hyphomicrobiales</taxon>
        <taxon>Phyllobacteriaceae</taxon>
        <taxon>Aminobacter</taxon>
    </lineage>
</organism>
<dbReference type="PANTHER" id="PTHR43386">
    <property type="entry name" value="OLIGOPEPTIDE TRANSPORT SYSTEM PERMEASE PROTEIN APPC"/>
    <property type="match status" value="1"/>
</dbReference>
<dbReference type="InterPro" id="IPR035906">
    <property type="entry name" value="MetI-like_sf"/>
</dbReference>
<keyword evidence="7 9" id="KW-1133">Transmembrane helix</keyword>
<keyword evidence="3" id="KW-1003">Cell membrane</keyword>
<feature type="transmembrane region" description="Helical" evidence="9">
    <location>
        <begin position="85"/>
        <end position="109"/>
    </location>
</feature>
<evidence type="ECO:0000256" key="3">
    <source>
        <dbReference type="ARBA" id="ARBA00022475"/>
    </source>
</evidence>
<evidence type="ECO:0000256" key="4">
    <source>
        <dbReference type="ARBA" id="ARBA00022692"/>
    </source>
</evidence>
<evidence type="ECO:0000256" key="6">
    <source>
        <dbReference type="ARBA" id="ARBA00022927"/>
    </source>
</evidence>
<accession>A0ABR6C4F1</accession>
<evidence type="ECO:0000256" key="5">
    <source>
        <dbReference type="ARBA" id="ARBA00022856"/>
    </source>
</evidence>
<dbReference type="PROSITE" id="PS50928">
    <property type="entry name" value="ABC_TM1"/>
    <property type="match status" value="1"/>
</dbReference>
<dbReference type="PANTHER" id="PTHR43386:SF1">
    <property type="entry name" value="D,D-DIPEPTIDE TRANSPORT SYSTEM PERMEASE PROTEIN DDPC-RELATED"/>
    <property type="match status" value="1"/>
</dbReference>
<dbReference type="InterPro" id="IPR000515">
    <property type="entry name" value="MetI-like"/>
</dbReference>
<evidence type="ECO:0000256" key="7">
    <source>
        <dbReference type="ARBA" id="ARBA00022989"/>
    </source>
</evidence>
<evidence type="ECO:0000256" key="2">
    <source>
        <dbReference type="ARBA" id="ARBA00022448"/>
    </source>
</evidence>
<name>A0ABR6C4F1_9HYPH</name>
<dbReference type="Pfam" id="PF00528">
    <property type="entry name" value="BPD_transp_1"/>
    <property type="match status" value="1"/>
</dbReference>
<sequence>MGNGDVARIIAAIRGDKAALAGSLAVLFFIVLCLGGALIVPYSAATMPNLSMAMLLPGERGTLLGTDELGRDMLARIIWGGQNSLVIGLTSAVLGALPGVIIGLFAGYYSESPISTAIMRLMDVLLAMPRILLGIIVVTILGPGEFSISLAIGVSTIPSFARITRASTLALRSAVFVEASRAIGNYDRVTLIKHILPNILSPLIVQFTLDAGQAILMASGLSFLGLGPQPPAAEWGLMIAQARVHLFSNPQLVLIPGLCLLFVTLGFNIVGDSLRDAIDPSLGRVSRSIRSAGVVTAR</sequence>
<dbReference type="Gene3D" id="1.10.3720.10">
    <property type="entry name" value="MetI-like"/>
    <property type="match status" value="1"/>
</dbReference>
<dbReference type="RefSeq" id="WP_182573917.1">
    <property type="nucleotide sequence ID" value="NZ_JACJHY010000007.1"/>
</dbReference>
<evidence type="ECO:0000256" key="1">
    <source>
        <dbReference type="ARBA" id="ARBA00004651"/>
    </source>
</evidence>
<evidence type="ECO:0000256" key="8">
    <source>
        <dbReference type="ARBA" id="ARBA00023136"/>
    </source>
</evidence>
<keyword evidence="12" id="KW-1185">Reference proteome</keyword>
<dbReference type="CDD" id="cd06261">
    <property type="entry name" value="TM_PBP2"/>
    <property type="match status" value="1"/>
</dbReference>
<feature type="transmembrane region" description="Helical" evidence="9">
    <location>
        <begin position="18"/>
        <end position="44"/>
    </location>
</feature>
<comment type="similarity">
    <text evidence="9">Belongs to the binding-protein-dependent transport system permease family.</text>
</comment>
<keyword evidence="8 9" id="KW-0472">Membrane</keyword>
<dbReference type="Proteomes" id="UP000587524">
    <property type="component" value="Unassembled WGS sequence"/>
</dbReference>
<comment type="caution">
    <text evidence="11">The sequence shown here is derived from an EMBL/GenBank/DDBJ whole genome shotgun (WGS) entry which is preliminary data.</text>
</comment>
<feature type="domain" description="ABC transmembrane type-1" evidence="10">
    <location>
        <begin position="81"/>
        <end position="271"/>
    </location>
</feature>
<protein>
    <submittedName>
        <fullName evidence="11">Peptide/nickel transport system permease protein</fullName>
    </submittedName>
</protein>
<keyword evidence="4 9" id="KW-0812">Transmembrane</keyword>
<reference evidence="11 12" key="1">
    <citation type="submission" date="2020-08" db="EMBL/GenBank/DDBJ databases">
        <title>Genomic Encyclopedia of Type Strains, Phase IV (KMG-IV): sequencing the most valuable type-strain genomes for metagenomic binning, comparative biology and taxonomic classification.</title>
        <authorList>
            <person name="Goeker M."/>
        </authorList>
    </citation>
    <scope>NUCLEOTIDE SEQUENCE [LARGE SCALE GENOMIC DNA]</scope>
    <source>
        <strain evidence="11 12">DSM 17455</strain>
    </source>
</reference>
<evidence type="ECO:0000259" key="10">
    <source>
        <dbReference type="PROSITE" id="PS50928"/>
    </source>
</evidence>
<evidence type="ECO:0000256" key="9">
    <source>
        <dbReference type="RuleBase" id="RU363032"/>
    </source>
</evidence>
<dbReference type="SUPFAM" id="SSF161098">
    <property type="entry name" value="MetI-like"/>
    <property type="match status" value="1"/>
</dbReference>
<keyword evidence="6" id="KW-0653">Protein transport</keyword>